<keyword evidence="3" id="KW-1185">Reference proteome</keyword>
<reference evidence="2 3" key="1">
    <citation type="submission" date="2023-07" db="EMBL/GenBank/DDBJ databases">
        <title>Sequencing the genomes of 1000 actinobacteria strains.</title>
        <authorList>
            <person name="Klenk H.-P."/>
        </authorList>
    </citation>
    <scope>NUCLEOTIDE SEQUENCE [LARGE SCALE GENOMIC DNA]</scope>
    <source>
        <strain evidence="2 3">DSM 46740</strain>
    </source>
</reference>
<feature type="transmembrane region" description="Helical" evidence="1">
    <location>
        <begin position="20"/>
        <end position="41"/>
    </location>
</feature>
<keyword evidence="1" id="KW-0812">Transmembrane</keyword>
<dbReference type="Proteomes" id="UP001225356">
    <property type="component" value="Unassembled WGS sequence"/>
</dbReference>
<evidence type="ECO:0000256" key="1">
    <source>
        <dbReference type="SAM" id="Phobius"/>
    </source>
</evidence>
<gene>
    <name evidence="2" type="ORF">J2853_005794</name>
</gene>
<accession>A0ABT9QIJ6</accession>
<protein>
    <recommendedName>
        <fullName evidence="4">Peptidoglycan binding domain-containing protein</fullName>
    </recommendedName>
</protein>
<organism evidence="2 3">
    <name type="scientific">Streptosporangium lutulentum</name>
    <dbReference type="NCBI Taxonomy" id="1461250"/>
    <lineage>
        <taxon>Bacteria</taxon>
        <taxon>Bacillati</taxon>
        <taxon>Actinomycetota</taxon>
        <taxon>Actinomycetes</taxon>
        <taxon>Streptosporangiales</taxon>
        <taxon>Streptosporangiaceae</taxon>
        <taxon>Streptosporangium</taxon>
    </lineage>
</organism>
<sequence>MASSEAADARGRGRRWKPVVAGAVALIAVAAAGVVAVALAGHEGKPETAGTVKPHVEIASVVKTDLSDTRTLPGSLGFGAERPLRGVGEGLVTRLPKAGAAVLRGKPLYWVDDRPVTAFFGDTPLFRKLGEEGVQGRDVTVVANNLKALGYDIGLPPPRTSAVTTAKTAPGADASRVPLAGRDKPLLPGDVFTASLGAALKRWQLDSGLEPTGTLDVGQVVVLPGPVRVGSVKAQLGDVVAEELMTVTSTRKVVTVPVDATDVGTIRRGTRMTVVLPDDKKISGKVTAIGKDTRDNETPGGSGTPQLNVTVTPDRSTDVKALDSAAVQVNVTSRVRRGVLAVPVGALLALREGGYALQLTDGRLVAAETGMFARGMVEVSGDGITSGLKVVTSS</sequence>
<dbReference type="EMBL" id="JAUSQU010000001">
    <property type="protein sequence ID" value="MDP9846583.1"/>
    <property type="molecule type" value="Genomic_DNA"/>
</dbReference>
<evidence type="ECO:0000313" key="2">
    <source>
        <dbReference type="EMBL" id="MDP9846583.1"/>
    </source>
</evidence>
<evidence type="ECO:0008006" key="4">
    <source>
        <dbReference type="Google" id="ProtNLM"/>
    </source>
</evidence>
<name>A0ABT9QIJ6_9ACTN</name>
<dbReference type="RefSeq" id="WP_307563181.1">
    <property type="nucleotide sequence ID" value="NZ_JAUSQU010000001.1"/>
</dbReference>
<keyword evidence="1" id="KW-1133">Transmembrane helix</keyword>
<proteinExistence type="predicted"/>
<keyword evidence="1" id="KW-0472">Membrane</keyword>
<evidence type="ECO:0000313" key="3">
    <source>
        <dbReference type="Proteomes" id="UP001225356"/>
    </source>
</evidence>
<comment type="caution">
    <text evidence="2">The sequence shown here is derived from an EMBL/GenBank/DDBJ whole genome shotgun (WGS) entry which is preliminary data.</text>
</comment>